<name>A0AAW0TWG6_SCYPA</name>
<evidence type="ECO:0000313" key="3">
    <source>
        <dbReference type="Proteomes" id="UP001487740"/>
    </source>
</evidence>
<dbReference type="Proteomes" id="UP001487740">
    <property type="component" value="Unassembled WGS sequence"/>
</dbReference>
<organism evidence="2 3">
    <name type="scientific">Scylla paramamosain</name>
    <name type="common">Mud crab</name>
    <dbReference type="NCBI Taxonomy" id="85552"/>
    <lineage>
        <taxon>Eukaryota</taxon>
        <taxon>Metazoa</taxon>
        <taxon>Ecdysozoa</taxon>
        <taxon>Arthropoda</taxon>
        <taxon>Crustacea</taxon>
        <taxon>Multicrustacea</taxon>
        <taxon>Malacostraca</taxon>
        <taxon>Eumalacostraca</taxon>
        <taxon>Eucarida</taxon>
        <taxon>Decapoda</taxon>
        <taxon>Pleocyemata</taxon>
        <taxon>Brachyura</taxon>
        <taxon>Eubrachyura</taxon>
        <taxon>Portunoidea</taxon>
        <taxon>Portunidae</taxon>
        <taxon>Portuninae</taxon>
        <taxon>Scylla</taxon>
    </lineage>
</organism>
<dbReference type="EMBL" id="JARAKH010000024">
    <property type="protein sequence ID" value="KAK8390937.1"/>
    <property type="molecule type" value="Genomic_DNA"/>
</dbReference>
<feature type="compositionally biased region" description="Low complexity" evidence="1">
    <location>
        <begin position="184"/>
        <end position="197"/>
    </location>
</feature>
<evidence type="ECO:0000313" key="2">
    <source>
        <dbReference type="EMBL" id="KAK8390937.1"/>
    </source>
</evidence>
<feature type="region of interest" description="Disordered" evidence="1">
    <location>
        <begin position="182"/>
        <end position="204"/>
    </location>
</feature>
<evidence type="ECO:0008006" key="4">
    <source>
        <dbReference type="Google" id="ProtNLM"/>
    </source>
</evidence>
<gene>
    <name evidence="2" type="ORF">O3P69_016945</name>
</gene>
<accession>A0AAW0TWG6</accession>
<proteinExistence type="predicted"/>
<reference evidence="2 3" key="1">
    <citation type="submission" date="2023-03" db="EMBL/GenBank/DDBJ databases">
        <title>High-quality genome of Scylla paramamosain provides insights in environmental adaptation.</title>
        <authorList>
            <person name="Zhang L."/>
        </authorList>
    </citation>
    <scope>NUCLEOTIDE SEQUENCE [LARGE SCALE GENOMIC DNA]</scope>
    <source>
        <strain evidence="2">LZ_2023a</strain>
        <tissue evidence="2">Muscle</tissue>
    </source>
</reference>
<protein>
    <recommendedName>
        <fullName evidence="4">Transposase Helix-turn-helix domain-containing protein</fullName>
    </recommendedName>
</protein>
<dbReference type="AlphaFoldDB" id="A0AAW0TWG6"/>
<comment type="caution">
    <text evidence="2">The sequence shown here is derived from an EMBL/GenBank/DDBJ whole genome shotgun (WGS) entry which is preliminary data.</text>
</comment>
<sequence length="242" mass="27378">MPIAAPDDARAHAAHNYAPGVTPPVACGHEQDSACPDESTNAPVDIDVPELRTWCNWHEQPIQPEERLVITIRYLATGSSFRSLAFSFRVGVTTVGKIVSETVIALTWAVPFTEIIQSRISDVFYKLFHEGEKKVRKMLFDLRRSWNDKLPPKLLVTMDQRVRMMDPAWPVFQMCQKPNQESYLPASTSSSPATSSLNGSPQEINTQEHPFELVYVGHKRLPWPRTPNLESWIPRLPPPPEL</sequence>
<evidence type="ECO:0000256" key="1">
    <source>
        <dbReference type="SAM" id="MobiDB-lite"/>
    </source>
</evidence>
<keyword evidence="3" id="KW-1185">Reference proteome</keyword>